<keyword evidence="5" id="KW-1185">Reference proteome</keyword>
<proteinExistence type="predicted"/>
<evidence type="ECO:0000313" key="5">
    <source>
        <dbReference type="Proteomes" id="UP000241462"/>
    </source>
</evidence>
<accession>A0A2T3A0Y2</accession>
<evidence type="ECO:0000256" key="2">
    <source>
        <dbReference type="SAM" id="Phobius"/>
    </source>
</evidence>
<protein>
    <submittedName>
        <fullName evidence="4">Uncharacterized protein</fullName>
    </submittedName>
</protein>
<feature type="transmembrane region" description="Helical" evidence="2">
    <location>
        <begin position="75"/>
        <end position="98"/>
    </location>
</feature>
<feature type="chain" id="PRO_5015753483" evidence="3">
    <location>
        <begin position="30"/>
        <end position="218"/>
    </location>
</feature>
<dbReference type="EMBL" id="KZ678520">
    <property type="protein sequence ID" value="PSR80794.1"/>
    <property type="molecule type" value="Genomic_DNA"/>
</dbReference>
<keyword evidence="2" id="KW-0812">Transmembrane</keyword>
<dbReference type="AlphaFoldDB" id="A0A2T3A0Y2"/>
<dbReference type="Proteomes" id="UP000241462">
    <property type="component" value="Unassembled WGS sequence"/>
</dbReference>
<evidence type="ECO:0000256" key="1">
    <source>
        <dbReference type="SAM" id="MobiDB-lite"/>
    </source>
</evidence>
<feature type="compositionally biased region" description="Gly residues" evidence="1">
    <location>
        <begin position="170"/>
        <end position="180"/>
    </location>
</feature>
<sequence length="218" mass="22257">MRSSIQNPLFVALSALVVVLVLHAQLTVALTVPTHGRYTTKASYRSIPQASPHSHAKRLDISVSSNVAGKVAGGAAGLVILSLVLGLGSASIAVLGSVEWAELRGKNKPEQQQAGDEKAALEKATAAAAAAAATRPASTAETQSDADSILEAKLQAARQQAGTQASRTTGGAGAGAGSGENGVARFYPGNWLPTIDVKRLTRMTVLYPRDGHNAAATA</sequence>
<feature type="signal peptide" evidence="3">
    <location>
        <begin position="1"/>
        <end position="29"/>
    </location>
</feature>
<organism evidence="4 5">
    <name type="scientific">Coniella lustricola</name>
    <dbReference type="NCBI Taxonomy" id="2025994"/>
    <lineage>
        <taxon>Eukaryota</taxon>
        <taxon>Fungi</taxon>
        <taxon>Dikarya</taxon>
        <taxon>Ascomycota</taxon>
        <taxon>Pezizomycotina</taxon>
        <taxon>Sordariomycetes</taxon>
        <taxon>Sordariomycetidae</taxon>
        <taxon>Diaporthales</taxon>
        <taxon>Schizoparmaceae</taxon>
        <taxon>Coniella</taxon>
    </lineage>
</organism>
<keyword evidence="3" id="KW-0732">Signal</keyword>
<feature type="compositionally biased region" description="Low complexity" evidence="1">
    <location>
        <begin position="155"/>
        <end position="169"/>
    </location>
</feature>
<keyword evidence="2" id="KW-1133">Transmembrane helix</keyword>
<dbReference type="InParanoid" id="A0A2T3A0Y2"/>
<gene>
    <name evidence="4" type="ORF">BD289DRAFT_484772</name>
</gene>
<evidence type="ECO:0000313" key="4">
    <source>
        <dbReference type="EMBL" id="PSR80794.1"/>
    </source>
</evidence>
<reference evidence="4 5" key="1">
    <citation type="journal article" date="2018" name="Mycol. Prog.">
        <title>Coniella lustricola, a new species from submerged detritus.</title>
        <authorList>
            <person name="Raudabaugh D.B."/>
            <person name="Iturriaga T."/>
            <person name="Carver A."/>
            <person name="Mondo S."/>
            <person name="Pangilinan J."/>
            <person name="Lipzen A."/>
            <person name="He G."/>
            <person name="Amirebrahimi M."/>
            <person name="Grigoriev I.V."/>
            <person name="Miller A.N."/>
        </authorList>
    </citation>
    <scope>NUCLEOTIDE SEQUENCE [LARGE SCALE GENOMIC DNA]</scope>
    <source>
        <strain evidence="4 5">B22-T-1</strain>
    </source>
</reference>
<name>A0A2T3A0Y2_9PEZI</name>
<evidence type="ECO:0000256" key="3">
    <source>
        <dbReference type="SAM" id="SignalP"/>
    </source>
</evidence>
<feature type="region of interest" description="Disordered" evidence="1">
    <location>
        <begin position="154"/>
        <end position="180"/>
    </location>
</feature>
<keyword evidence="2" id="KW-0472">Membrane</keyword>